<keyword evidence="1" id="KW-0812">Transmembrane</keyword>
<organism evidence="2 4">
    <name type="scientific">Clostridium coskatii</name>
    <dbReference type="NCBI Taxonomy" id="1705578"/>
    <lineage>
        <taxon>Bacteria</taxon>
        <taxon>Bacillati</taxon>
        <taxon>Bacillota</taxon>
        <taxon>Clostridia</taxon>
        <taxon>Eubacteriales</taxon>
        <taxon>Clostridiaceae</taxon>
        <taxon>Clostridium</taxon>
    </lineage>
</organism>
<dbReference type="Proteomes" id="UP000093694">
    <property type="component" value="Unassembled WGS sequence"/>
</dbReference>
<comment type="caution">
    <text evidence="2">The sequence shown here is derived from an EMBL/GenBank/DDBJ whole genome shotgun (WGS) entry which is preliminary data.</text>
</comment>
<proteinExistence type="predicted"/>
<feature type="transmembrane region" description="Helical" evidence="1">
    <location>
        <begin position="38"/>
        <end position="59"/>
    </location>
</feature>
<evidence type="ECO:0000313" key="4">
    <source>
        <dbReference type="Proteomes" id="UP000077384"/>
    </source>
</evidence>
<protein>
    <submittedName>
        <fullName evidence="2">Uncharacterized protein</fullName>
    </submittedName>
</protein>
<name>A0A166TTA3_9CLOT</name>
<keyword evidence="1" id="KW-1133">Transmembrane helix</keyword>
<gene>
    <name evidence="3" type="ORF">CLCOS_07870</name>
    <name evidence="2" type="ORF">WX73_03633</name>
</gene>
<accession>A0A166TTA3</accession>
<sequence>MKIIVIGSGWSGCAVQFKQPLFIRTFFQKHNSSLVLSWSLSILICFFMILFITIILPILK</sequence>
<evidence type="ECO:0000313" key="5">
    <source>
        <dbReference type="Proteomes" id="UP000093694"/>
    </source>
</evidence>
<dbReference type="RefSeq" id="WP_063600455.1">
    <property type="nucleotide sequence ID" value="NZ_LITQ01000008.1"/>
</dbReference>
<evidence type="ECO:0000313" key="3">
    <source>
        <dbReference type="EMBL" id="OBR96625.1"/>
    </source>
</evidence>
<keyword evidence="1" id="KW-0472">Membrane</keyword>
<dbReference type="AlphaFoldDB" id="A0A166TTA3"/>
<evidence type="ECO:0000313" key="2">
    <source>
        <dbReference type="EMBL" id="OAA94063.1"/>
    </source>
</evidence>
<dbReference type="EMBL" id="LROR01000032">
    <property type="protein sequence ID" value="OBR96625.1"/>
    <property type="molecule type" value="Genomic_DNA"/>
</dbReference>
<keyword evidence="5" id="KW-1185">Reference proteome</keyword>
<dbReference type="EMBL" id="LITQ01000008">
    <property type="protein sequence ID" value="OAA94063.1"/>
    <property type="molecule type" value="Genomic_DNA"/>
</dbReference>
<dbReference type="PATRIC" id="fig|1705578.3.peg.3626"/>
<dbReference type="Proteomes" id="UP000077384">
    <property type="component" value="Unassembled WGS sequence"/>
</dbReference>
<evidence type="ECO:0000256" key="1">
    <source>
        <dbReference type="SAM" id="Phobius"/>
    </source>
</evidence>
<reference evidence="2 4" key="1">
    <citation type="journal article" date="2015" name="Biotechnol. Bioeng.">
        <title>Genome sequence and phenotypic characterization of Caulobacter segnis.</title>
        <authorList>
            <person name="Patel S."/>
            <person name="Fletcher B."/>
            <person name="Scott D.C."/>
            <person name="Ely B."/>
        </authorList>
    </citation>
    <scope>NUCLEOTIDE SEQUENCE [LARGE SCALE GENOMIC DNA]</scope>
    <source>
        <strain evidence="2 4">PS02</strain>
    </source>
</reference>
<reference evidence="3 5" key="2">
    <citation type="journal article" date="2016" name="Front. Microbiol.">
        <title>Industrial Acetogenic Biocatalysts: A Comparative Metabolic and Genomic Analysis.</title>
        <authorList>
            <person name="Bengelsdorf F."/>
            <person name="Poehlein A."/>
            <person name="Sonja S."/>
            <person name="Erz C."/>
            <person name="Hummel T."/>
            <person name="Hoffmeister S."/>
            <person name="Daniel R."/>
            <person name="Durre P."/>
        </authorList>
    </citation>
    <scope>NUCLEOTIDE SEQUENCE [LARGE SCALE GENOMIC DNA]</scope>
    <source>
        <strain evidence="3 5">PTA-10522</strain>
    </source>
</reference>